<comment type="pathway">
    <text evidence="2">Protein modification; protein glycosylation.</text>
</comment>
<keyword evidence="4" id="KW-0808">Transferase</keyword>
<evidence type="ECO:0000313" key="11">
    <source>
        <dbReference type="Proteomes" id="UP000008141"/>
    </source>
</evidence>
<keyword evidence="6" id="KW-0256">Endoplasmic reticulum</keyword>
<dbReference type="GeneID" id="17357356"/>
<evidence type="ECO:0000256" key="2">
    <source>
        <dbReference type="ARBA" id="ARBA00004922"/>
    </source>
</evidence>
<dbReference type="PANTHER" id="PTHR13036">
    <property type="entry name" value="BETA1,4 MANNOSYLTRANSFERASE"/>
    <property type="match status" value="1"/>
</dbReference>
<evidence type="ECO:0000256" key="7">
    <source>
        <dbReference type="ARBA" id="ARBA00022989"/>
    </source>
</evidence>
<evidence type="ECO:0000256" key="5">
    <source>
        <dbReference type="ARBA" id="ARBA00022692"/>
    </source>
</evidence>
<keyword evidence="8 9" id="KW-0472">Membrane</keyword>
<evidence type="ECO:0000256" key="9">
    <source>
        <dbReference type="SAM" id="Phobius"/>
    </source>
</evidence>
<evidence type="ECO:0008006" key="12">
    <source>
        <dbReference type="Google" id="ProtNLM"/>
    </source>
</evidence>
<dbReference type="Gene3D" id="3.40.50.2000">
    <property type="entry name" value="Glycogen Phosphorylase B"/>
    <property type="match status" value="1"/>
</dbReference>
<dbReference type="FunCoup" id="E1Z7P9">
    <property type="interactions" value="1944"/>
</dbReference>
<keyword evidence="11" id="KW-1185">Reference proteome</keyword>
<dbReference type="SUPFAM" id="SSF53756">
    <property type="entry name" value="UDP-Glycosyltransferase/glycogen phosphorylase"/>
    <property type="match status" value="1"/>
</dbReference>
<comment type="subcellular location">
    <subcellularLocation>
        <location evidence="1">Endoplasmic reticulum membrane</location>
        <topology evidence="1">Single-pass membrane protein</topology>
    </subcellularLocation>
</comment>
<protein>
    <recommendedName>
        <fullName evidence="12">Glycosyltransferase subfamily 4-like N-terminal domain-containing protein</fullName>
    </recommendedName>
</protein>
<dbReference type="AlphaFoldDB" id="E1Z7P9"/>
<dbReference type="PANTHER" id="PTHR13036:SF0">
    <property type="entry name" value="CHITOBIOSYLDIPHOSPHODOLICHOL BETA-MANNOSYLTRANSFERASE"/>
    <property type="match status" value="1"/>
</dbReference>
<feature type="transmembrane region" description="Helical" evidence="9">
    <location>
        <begin position="74"/>
        <end position="96"/>
    </location>
</feature>
<dbReference type="GO" id="GO:0000030">
    <property type="term" value="F:mannosyltransferase activity"/>
    <property type="evidence" value="ECO:0007669"/>
    <property type="project" value="InterPro"/>
</dbReference>
<evidence type="ECO:0000256" key="1">
    <source>
        <dbReference type="ARBA" id="ARBA00004389"/>
    </source>
</evidence>
<dbReference type="InterPro" id="IPR026051">
    <property type="entry name" value="ALG1-like"/>
</dbReference>
<dbReference type="Proteomes" id="UP000008141">
    <property type="component" value="Unassembled WGS sequence"/>
</dbReference>
<keyword evidence="3" id="KW-0328">Glycosyltransferase</keyword>
<name>E1Z7P9_CHLVA</name>
<dbReference type="EMBL" id="GL433838">
    <property type="protein sequence ID" value="EFN57956.1"/>
    <property type="molecule type" value="Genomic_DNA"/>
</dbReference>
<evidence type="ECO:0000256" key="3">
    <source>
        <dbReference type="ARBA" id="ARBA00022676"/>
    </source>
</evidence>
<reference evidence="10 11" key="1">
    <citation type="journal article" date="2010" name="Plant Cell">
        <title>The Chlorella variabilis NC64A genome reveals adaptation to photosymbiosis, coevolution with viruses, and cryptic sex.</title>
        <authorList>
            <person name="Blanc G."/>
            <person name="Duncan G."/>
            <person name="Agarkova I."/>
            <person name="Borodovsky M."/>
            <person name="Gurnon J."/>
            <person name="Kuo A."/>
            <person name="Lindquist E."/>
            <person name="Lucas S."/>
            <person name="Pangilinan J."/>
            <person name="Polle J."/>
            <person name="Salamov A."/>
            <person name="Terry A."/>
            <person name="Yamada T."/>
            <person name="Dunigan D.D."/>
            <person name="Grigoriev I.V."/>
            <person name="Claverie J.M."/>
            <person name="Van Etten J.L."/>
        </authorList>
    </citation>
    <scope>NUCLEOTIDE SEQUENCE [LARGE SCALE GENOMIC DNA]</scope>
    <source>
        <strain evidence="10 11">NC64A</strain>
    </source>
</reference>
<dbReference type="RefSeq" id="XP_005850058.1">
    <property type="nucleotide sequence ID" value="XM_005849996.1"/>
</dbReference>
<dbReference type="GO" id="GO:0005789">
    <property type="term" value="C:endoplasmic reticulum membrane"/>
    <property type="evidence" value="ECO:0007669"/>
    <property type="project" value="UniProtKB-SubCell"/>
</dbReference>
<dbReference type="OrthoDB" id="614844at2759"/>
<proteinExistence type="predicted"/>
<keyword evidence="7 9" id="KW-1133">Transmembrane helix</keyword>
<dbReference type="eggNOG" id="KOG2941">
    <property type="taxonomic scope" value="Eukaryota"/>
</dbReference>
<sequence length="494" mass="53789">MPRCWVMVLGDVGRSPRMQYHASSLCKTPGYEVVLVGYRGAALIEELQAHAAAGTLDVRYLPDLPPLVRRLPRLLALLAKALFQLATLLWMLLVALPRPDAILLQLPPAIPTVLVCRLAALRHRARLVFDWHNFAYTLMAIGMGRGHPVVQLAERYERYWGRAAHASLCVTRAMQVELAWHWAVPATVFYDRPPDFFRPASLQARCAALHSGPTPALWAHAWPCSLEKHALLLKLQPVLAQGLHPHDFVAELYASGQLAPGQHTLCTQQVAANGIGARKGSAAAAAGAVREREGRPALVVSSTSWTPDEDFGLLLKAAELYDGRVRRSRRPSVYPCLLFLVTGRGPQRAEYEERMAGMDLRHVAFRTLWLEPEDYPRLLGSADLGVSLHASSSGLDLPMKASGPWGCIGELVSHEHNGLLFATPQQLAQQLVECFRVSGGGAGGSALLAQLRRGVEGASMARWHDTWRKTVLPVLQGGGKGGGAAATARAGVLR</sequence>
<evidence type="ECO:0000313" key="10">
    <source>
        <dbReference type="EMBL" id="EFN57956.1"/>
    </source>
</evidence>
<keyword evidence="5 9" id="KW-0812">Transmembrane</keyword>
<accession>E1Z7P9</accession>
<dbReference type="KEGG" id="cvr:CHLNCDRAFT_142075"/>
<dbReference type="InParanoid" id="E1Z7P9"/>
<organism evidence="11">
    <name type="scientific">Chlorella variabilis</name>
    <name type="common">Green alga</name>
    <dbReference type="NCBI Taxonomy" id="554065"/>
    <lineage>
        <taxon>Eukaryota</taxon>
        <taxon>Viridiplantae</taxon>
        <taxon>Chlorophyta</taxon>
        <taxon>core chlorophytes</taxon>
        <taxon>Trebouxiophyceae</taxon>
        <taxon>Chlorellales</taxon>
        <taxon>Chlorellaceae</taxon>
        <taxon>Chlorella clade</taxon>
        <taxon>Chlorella</taxon>
    </lineage>
</organism>
<evidence type="ECO:0000256" key="6">
    <source>
        <dbReference type="ARBA" id="ARBA00022824"/>
    </source>
</evidence>
<dbReference type="OMA" id="CKLIIDW"/>
<dbReference type="STRING" id="554065.E1Z7P9"/>
<evidence type="ECO:0000256" key="4">
    <source>
        <dbReference type="ARBA" id="ARBA00022679"/>
    </source>
</evidence>
<gene>
    <name evidence="10" type="ORF">CHLNCDRAFT_142075</name>
</gene>
<evidence type="ECO:0000256" key="8">
    <source>
        <dbReference type="ARBA" id="ARBA00023136"/>
    </source>
</evidence>